<proteinExistence type="inferred from homology"/>
<evidence type="ECO:0000256" key="4">
    <source>
        <dbReference type="ARBA" id="ARBA00022895"/>
    </source>
</evidence>
<evidence type="ECO:0000256" key="9">
    <source>
        <dbReference type="ARBA" id="ARBA00032471"/>
    </source>
</evidence>
<dbReference type="Proteomes" id="UP000324091">
    <property type="component" value="Chromosome 4"/>
</dbReference>
<dbReference type="PANTHER" id="PTHR16466">
    <property type="entry name" value="TELOMERE REPEAT-BINDING FACTOR 2-INTERACTING PROTEIN 1"/>
    <property type="match status" value="1"/>
</dbReference>
<dbReference type="Gene3D" id="3.40.50.10190">
    <property type="entry name" value="BRCT domain"/>
    <property type="match status" value="1"/>
</dbReference>
<feature type="region of interest" description="Disordered" evidence="11">
    <location>
        <begin position="221"/>
        <end position="468"/>
    </location>
</feature>
<protein>
    <recommendedName>
        <fullName evidence="2 10">Telomeric repeat-binding factor 2-interacting protein 1</fullName>
        <shortName evidence="10">TERF2-interacting telomeric protein 1</shortName>
    </recommendedName>
    <alternativeName>
        <fullName evidence="9 10">Repressor/activator protein 1 homolog</fullName>
    </alternativeName>
</protein>
<name>A0A5C6N5F0_9TELE</name>
<dbReference type="GO" id="GO:0042162">
    <property type="term" value="F:telomeric DNA binding"/>
    <property type="evidence" value="ECO:0007669"/>
    <property type="project" value="TreeGrafter"/>
</dbReference>
<dbReference type="InterPro" id="IPR036420">
    <property type="entry name" value="BRCT_dom_sf"/>
</dbReference>
<keyword evidence="8 10" id="KW-0539">Nucleus</keyword>
<dbReference type="SUPFAM" id="SSF46689">
    <property type="entry name" value="Homeodomain-like"/>
    <property type="match status" value="1"/>
</dbReference>
<dbReference type="InterPro" id="IPR001357">
    <property type="entry name" value="BRCT_dom"/>
</dbReference>
<keyword evidence="6 10" id="KW-0010">Activator</keyword>
<dbReference type="InterPro" id="IPR039595">
    <property type="entry name" value="TE2IP/Rap1"/>
</dbReference>
<sequence length="612" mass="66934">MVFKQKDVTNSEISPVLFMDVDGQPMNFFLCPGPVKRKLQPLIVAGGGVLCSVQQPGSILLIDPAAGSSIPENATHRYVSTQYILDCIENNEQLDVESYRLNPVTAPGSSSALNTKHRAHGGRLSYTAEEDAAILSYVSKHKMDAGGNRIWQEMEKERLTSHSWQSMKCRYKVCLAKKQSEGLEKATTEVETEAETQAPAPSAEDMQVEMPICTEEKIAAVDSKAEQPVSNPEDTLEAETSDCQQHEPAPSETAEPETAVSPQKEPVPEESSPAQPDSFTQKKKKLTSSPGSVTPQRRSPRRPLQLDKSPSPKQYSRNLRSSVNGEERSKRTKSAAQIDLQKDRVEQPPSKKARGKRISESPNKAFRAASAPETEPAPQKAKSKQKRNLGILEMATKEFEDSSDSDEEAADNPAETEMKDPTETEPPLITEDTAASPQSTSEPEAGPQESLQETQAPSNACQPPGGTVEAVDAMSRAHLFIFDTETQEEGGSQASSGDRLAPAGSNLQPPVKTISNVSPTQAQLEDDKQRLTELMCETKQDLVSVTKALLKTSGDFSEARLLLLNPLSSRPRWHCCDDDLLVSGDAAIREQLRDKYGEEVVAKRIVFLELKV</sequence>
<evidence type="ECO:0000256" key="11">
    <source>
        <dbReference type="SAM" id="MobiDB-lite"/>
    </source>
</evidence>
<evidence type="ECO:0000256" key="8">
    <source>
        <dbReference type="ARBA" id="ARBA00023242"/>
    </source>
</evidence>
<evidence type="ECO:0000313" key="14">
    <source>
        <dbReference type="Proteomes" id="UP000324091"/>
    </source>
</evidence>
<keyword evidence="7 10" id="KW-0804">Transcription</keyword>
<dbReference type="EMBL" id="RHFK02000017">
    <property type="protein sequence ID" value="TWW61938.1"/>
    <property type="molecule type" value="Genomic_DNA"/>
</dbReference>
<evidence type="ECO:0000256" key="5">
    <source>
        <dbReference type="ARBA" id="ARBA00023015"/>
    </source>
</evidence>
<dbReference type="SUPFAM" id="SSF52113">
    <property type="entry name" value="BRCT domain"/>
    <property type="match status" value="1"/>
</dbReference>
<evidence type="ECO:0000256" key="7">
    <source>
        <dbReference type="ARBA" id="ARBA00023163"/>
    </source>
</evidence>
<dbReference type="Gene3D" id="1.10.10.60">
    <property type="entry name" value="Homeodomain-like"/>
    <property type="match status" value="1"/>
</dbReference>
<dbReference type="GO" id="GO:0006355">
    <property type="term" value="P:regulation of DNA-templated transcription"/>
    <property type="evidence" value="ECO:0007669"/>
    <property type="project" value="UniProtKB-UniRule"/>
</dbReference>
<feature type="compositionally biased region" description="Acidic residues" evidence="11">
    <location>
        <begin position="401"/>
        <end position="410"/>
    </location>
</feature>
<keyword evidence="5 10" id="KW-0805">Transcription regulation</keyword>
<feature type="compositionally biased region" description="Polar residues" evidence="11">
    <location>
        <begin position="449"/>
        <end position="461"/>
    </location>
</feature>
<dbReference type="InterPro" id="IPR015010">
    <property type="entry name" value="TERF2IP_Myb"/>
</dbReference>
<evidence type="ECO:0000256" key="3">
    <source>
        <dbReference type="ARBA" id="ARBA00022454"/>
    </source>
</evidence>
<keyword evidence="14" id="KW-1185">Reference proteome</keyword>
<reference evidence="13 14" key="1">
    <citation type="submission" date="2019-04" db="EMBL/GenBank/DDBJ databases">
        <title>Chromosome genome assembly for Takifugu flavidus.</title>
        <authorList>
            <person name="Xiao S."/>
        </authorList>
    </citation>
    <scope>NUCLEOTIDE SEQUENCE [LARGE SCALE GENOMIC DNA]</scope>
    <source>
        <strain evidence="13">HTHZ2018</strain>
        <tissue evidence="13">Muscle</tissue>
    </source>
</reference>
<evidence type="ECO:0000256" key="6">
    <source>
        <dbReference type="ARBA" id="ARBA00023159"/>
    </source>
</evidence>
<feature type="compositionally biased region" description="Polar residues" evidence="11">
    <location>
        <begin position="433"/>
        <end position="442"/>
    </location>
</feature>
<feature type="compositionally biased region" description="Low complexity" evidence="11">
    <location>
        <begin position="195"/>
        <end position="204"/>
    </location>
</feature>
<dbReference type="InterPro" id="IPR009057">
    <property type="entry name" value="Homeodomain-like_sf"/>
</dbReference>
<keyword evidence="4 10" id="KW-0779">Telomere</keyword>
<dbReference type="Pfam" id="PF08914">
    <property type="entry name" value="Myb_Rap1"/>
    <property type="match status" value="1"/>
</dbReference>
<dbReference type="PROSITE" id="PS50172">
    <property type="entry name" value="BRCT"/>
    <property type="match status" value="1"/>
</dbReference>
<evidence type="ECO:0000313" key="13">
    <source>
        <dbReference type="EMBL" id="TWW61938.1"/>
    </source>
</evidence>
<evidence type="ECO:0000256" key="1">
    <source>
        <dbReference type="ARBA" id="ARBA00010467"/>
    </source>
</evidence>
<feature type="compositionally biased region" description="Polar residues" evidence="11">
    <location>
        <begin position="505"/>
        <end position="523"/>
    </location>
</feature>
<dbReference type="AlphaFoldDB" id="A0A5C6N5F0"/>
<accession>A0A5C6N5F0</accession>
<dbReference type="GO" id="GO:0070187">
    <property type="term" value="C:shelterin complex"/>
    <property type="evidence" value="ECO:0007669"/>
    <property type="project" value="TreeGrafter"/>
</dbReference>
<dbReference type="CDD" id="cd11655">
    <property type="entry name" value="rap1_myb-like"/>
    <property type="match status" value="1"/>
</dbReference>
<dbReference type="FunFam" id="1.10.10.60:FF:000246">
    <property type="entry name" value="Telomeric repeat-binding factor 2-interacting protein 1"/>
    <property type="match status" value="1"/>
</dbReference>
<feature type="compositionally biased region" description="Polar residues" evidence="11">
    <location>
        <begin position="311"/>
        <end position="324"/>
    </location>
</feature>
<evidence type="ECO:0000256" key="2">
    <source>
        <dbReference type="ARBA" id="ARBA00017805"/>
    </source>
</evidence>
<dbReference type="Pfam" id="PF16589">
    <property type="entry name" value="BRCT_2"/>
    <property type="match status" value="1"/>
</dbReference>
<feature type="domain" description="BRCT" evidence="12">
    <location>
        <begin position="46"/>
        <end position="101"/>
    </location>
</feature>
<dbReference type="GO" id="GO:0010833">
    <property type="term" value="P:telomere maintenance via telomere lengthening"/>
    <property type="evidence" value="ECO:0007669"/>
    <property type="project" value="UniProtKB-UniRule"/>
</dbReference>
<comment type="caution">
    <text evidence="13">The sequence shown here is derived from an EMBL/GenBank/DDBJ whole genome shotgun (WGS) entry which is preliminary data.</text>
</comment>
<dbReference type="GO" id="GO:0031848">
    <property type="term" value="P:protection from non-homologous end joining at telomere"/>
    <property type="evidence" value="ECO:0007669"/>
    <property type="project" value="TreeGrafter"/>
</dbReference>
<comment type="similarity">
    <text evidence="1 10">Belongs to the RAP1 family.</text>
</comment>
<feature type="compositionally biased region" description="Low complexity" evidence="11">
    <location>
        <begin position="247"/>
        <end position="259"/>
    </location>
</feature>
<dbReference type="PANTHER" id="PTHR16466:SF6">
    <property type="entry name" value="TELOMERIC REPEAT-BINDING FACTOR 2-INTERACTING PROTEIN 1"/>
    <property type="match status" value="1"/>
</dbReference>
<comment type="function">
    <text evidence="10">Acts both as a regulator of telomere function and as a transcription regulator. Involved in the regulation of telomere length and protection as a component of the shelterin complex (telosome). Does not bind DNA directly: recruited to telomeric double-stranded 5'-TTAGGG-3' repeats via its interaction with terf2. Independently of its function in telomeres, also acts as a transcription regulator: recruited to extratelomeric 5'-TTAGGG-3' sites via its association with terf2 or other factors, and regulates gene expression.</text>
</comment>
<keyword evidence="3 10" id="KW-0158">Chromosome</keyword>
<organism evidence="13 14">
    <name type="scientific">Takifugu flavidus</name>
    <name type="common">sansaifugu</name>
    <dbReference type="NCBI Taxonomy" id="433684"/>
    <lineage>
        <taxon>Eukaryota</taxon>
        <taxon>Metazoa</taxon>
        <taxon>Chordata</taxon>
        <taxon>Craniata</taxon>
        <taxon>Vertebrata</taxon>
        <taxon>Euteleostomi</taxon>
        <taxon>Actinopterygii</taxon>
        <taxon>Neopterygii</taxon>
        <taxon>Teleostei</taxon>
        <taxon>Neoteleostei</taxon>
        <taxon>Acanthomorphata</taxon>
        <taxon>Eupercaria</taxon>
        <taxon>Tetraodontiformes</taxon>
        <taxon>Tetradontoidea</taxon>
        <taxon>Tetraodontidae</taxon>
        <taxon>Takifugu</taxon>
    </lineage>
</organism>
<evidence type="ECO:0000256" key="10">
    <source>
        <dbReference type="RuleBase" id="RU367107"/>
    </source>
</evidence>
<evidence type="ECO:0000259" key="12">
    <source>
        <dbReference type="PROSITE" id="PS50172"/>
    </source>
</evidence>
<comment type="subcellular location">
    <subcellularLocation>
        <location evidence="10">Nucleus</location>
    </subcellularLocation>
    <subcellularLocation>
        <location evidence="10">Chromosome</location>
        <location evidence="10">Telomere</location>
    </subcellularLocation>
</comment>
<feature type="region of interest" description="Disordered" evidence="11">
    <location>
        <begin position="185"/>
        <end position="208"/>
    </location>
</feature>
<feature type="region of interest" description="Disordered" evidence="11">
    <location>
        <begin position="486"/>
        <end position="524"/>
    </location>
</feature>
<dbReference type="GO" id="GO:0005654">
    <property type="term" value="C:nucleoplasm"/>
    <property type="evidence" value="ECO:0007669"/>
    <property type="project" value="UniProtKB-ARBA"/>
</dbReference>
<gene>
    <name evidence="13" type="ORF">D4764_04G0005850</name>
</gene>
<comment type="subunit">
    <text evidence="10">Homodimer.</text>
</comment>